<evidence type="ECO:0000313" key="2">
    <source>
        <dbReference type="Proteomes" id="UP000479000"/>
    </source>
</evidence>
<feature type="non-terminal residue" evidence="1">
    <location>
        <position position="90"/>
    </location>
</feature>
<keyword evidence="2" id="KW-1185">Reference proteome</keyword>
<name>A0A6H5G792_9HEMI</name>
<reference evidence="1 2" key="1">
    <citation type="submission" date="2020-02" db="EMBL/GenBank/DDBJ databases">
        <authorList>
            <person name="Ferguson B K."/>
        </authorList>
    </citation>
    <scope>NUCLEOTIDE SEQUENCE [LARGE SCALE GENOMIC DNA]</scope>
</reference>
<proteinExistence type="predicted"/>
<gene>
    <name evidence="1" type="ORF">NTEN_LOCUS4392</name>
</gene>
<protein>
    <submittedName>
        <fullName evidence="1">Uncharacterized protein</fullName>
    </submittedName>
</protein>
<accession>A0A6H5G792</accession>
<dbReference type="Proteomes" id="UP000479000">
    <property type="component" value="Unassembled WGS sequence"/>
</dbReference>
<evidence type="ECO:0000313" key="1">
    <source>
        <dbReference type="EMBL" id="CAA9998098.1"/>
    </source>
</evidence>
<sequence>MNEEEPIRKWKIQKASDGIEIFIYVPISRLVFNSLFRWTINSRTQPQRARSFHSRIHIANWEPRFIVRLLPEEDLSFGEVARVRNTPARM</sequence>
<dbReference type="EMBL" id="CADCXU010006546">
    <property type="protein sequence ID" value="CAA9998098.1"/>
    <property type="molecule type" value="Genomic_DNA"/>
</dbReference>
<organism evidence="1 2">
    <name type="scientific">Nesidiocoris tenuis</name>
    <dbReference type="NCBI Taxonomy" id="355587"/>
    <lineage>
        <taxon>Eukaryota</taxon>
        <taxon>Metazoa</taxon>
        <taxon>Ecdysozoa</taxon>
        <taxon>Arthropoda</taxon>
        <taxon>Hexapoda</taxon>
        <taxon>Insecta</taxon>
        <taxon>Pterygota</taxon>
        <taxon>Neoptera</taxon>
        <taxon>Paraneoptera</taxon>
        <taxon>Hemiptera</taxon>
        <taxon>Heteroptera</taxon>
        <taxon>Panheteroptera</taxon>
        <taxon>Cimicomorpha</taxon>
        <taxon>Miridae</taxon>
        <taxon>Dicyphina</taxon>
        <taxon>Nesidiocoris</taxon>
    </lineage>
</organism>
<dbReference type="AlphaFoldDB" id="A0A6H5G792"/>